<dbReference type="PANTHER" id="PTHR33463:SF179">
    <property type="entry name" value="NB-ARC DOMAIN-CONTAINING PROTEIN"/>
    <property type="match status" value="1"/>
</dbReference>
<dbReference type="HOGENOM" id="CLU_333844_0_0_1"/>
<dbReference type="OMA" id="HEICVEL"/>
<keyword evidence="2" id="KW-0611">Plant defense</keyword>
<dbReference type="Proteomes" id="UP000009183">
    <property type="component" value="Chromosome 12"/>
</dbReference>
<proteinExistence type="predicted"/>
<dbReference type="AlphaFoldDB" id="D7ST99"/>
<dbReference type="Gene3D" id="3.80.10.10">
    <property type="entry name" value="Ribonuclease Inhibitor"/>
    <property type="match status" value="2"/>
</dbReference>
<dbReference type="InterPro" id="IPR055414">
    <property type="entry name" value="LRR_R13L4/SHOC2-like"/>
</dbReference>
<evidence type="ECO:0000256" key="2">
    <source>
        <dbReference type="ARBA" id="ARBA00022821"/>
    </source>
</evidence>
<dbReference type="EMBL" id="FN595228">
    <property type="protein sequence ID" value="CBI20013.3"/>
    <property type="molecule type" value="Genomic_DNA"/>
</dbReference>
<keyword evidence="6" id="KW-1185">Reference proteome</keyword>
<protein>
    <recommendedName>
        <fullName evidence="7">Disease resistance protein</fullName>
    </recommendedName>
</protein>
<sequence>MAFDANYNKLSVAYYGAGLDGKQEVKHSPINLMVELETLNRKKDVVCLILSYPPFNSFDKERHKSWIMDVLEINHKVRELEASSKGKEINIQKVLSYEITRLMDHSTHDIEDYVPSFIINKMLKKNLVARTPEREVLDLAIDFTVRQILQDLGIPELRRIGISGKDDKSLMSRLMNLPGTKEAFNIVVQIGGSSIIMGVICWNVGEVMHSSSIQCFVIHLLKQCCGHLLATTLIARALKGVNDVRIWEYASHILGLQSISQTEDRILFNALTFIRRGLGSADQCLKHCTSYLESSGTDKIDLIGRWVQGTLVGTLDEGEKVVGALVNAFLLESSQKGNSIRMRHEICVELINLYETEMNPILVKLDGRGLTEAPKLETWTDVTEMHLMNNKISKLPEYPNCPKLSLLFLQANHHLRVIPPHFFECMPVLKVVDLSQTRIRSLPQSFFKLVQLQKFFLRGCELFMELPQEVGEFHYLEVLDLDGTEIKNLPVSIGKLTNLTCLKVSFYGYNDSDRKNSQSNRIIPQNWISNLLQLKELSIDVNPNNQGWNVIVNDIVKEICSLAKLEALKLYLPEVVLLNDLRNSLSSLKHFRFTQALQHVTTLFLDRHLTLTSLSKFGIGNMENLKFCLLGECNEIQTIVDAGNGGDVLLGSLEYLNLHYMKNLRSIWKGPLCQGSLFSLKSLVLYTCPQLTTIFTFNLLKNLRNLEELVVEDCPEINSLVTHDVPAEDLPRWIYYLPNLKKISLHYLPKLISFSSGVPIAPMLEWLSVYDCPSFRTLGLHRGNLKVIIGERDWWNALQWKKSEQLWLSNRPSIFVPIERDKDLTTQLAEINYQLPARMQGREPSQQSGLVNDCKK</sequence>
<dbReference type="InParanoid" id="D7ST99"/>
<dbReference type="InterPro" id="IPR032675">
    <property type="entry name" value="LRR_dom_sf"/>
</dbReference>
<evidence type="ECO:0000313" key="5">
    <source>
        <dbReference type="EMBL" id="CBI20013.3"/>
    </source>
</evidence>
<dbReference type="OrthoDB" id="1938824at2759"/>
<dbReference type="Pfam" id="PF23247">
    <property type="entry name" value="LRR_RPS2"/>
    <property type="match status" value="1"/>
</dbReference>
<feature type="domain" description="Disease resistance protein At4g27190-like leucine-rich repeats" evidence="3">
    <location>
        <begin position="653"/>
        <end position="778"/>
    </location>
</feature>
<gene>
    <name evidence="5" type="ordered locus">VIT_12s0055g00560</name>
</gene>
<feature type="domain" description="Disease resistance R13L4/SHOC-2-like LRR" evidence="4">
    <location>
        <begin position="427"/>
        <end position="618"/>
    </location>
</feature>
<dbReference type="InterPro" id="IPR050905">
    <property type="entry name" value="Plant_NBS-LRR"/>
</dbReference>
<evidence type="ECO:0000259" key="4">
    <source>
        <dbReference type="Pfam" id="PF23598"/>
    </source>
</evidence>
<keyword evidence="1" id="KW-0677">Repeat</keyword>
<dbReference type="InterPro" id="IPR057135">
    <property type="entry name" value="At4g27190-like_LRR"/>
</dbReference>
<dbReference type="SMR" id="D7ST99"/>
<dbReference type="SUPFAM" id="SSF52058">
    <property type="entry name" value="L domain-like"/>
    <property type="match status" value="1"/>
</dbReference>
<reference evidence="6" key="1">
    <citation type="journal article" date="2007" name="Nature">
        <title>The grapevine genome sequence suggests ancestral hexaploidization in major angiosperm phyla.</title>
        <authorList>
            <consortium name="The French-Italian Public Consortium for Grapevine Genome Characterization."/>
            <person name="Jaillon O."/>
            <person name="Aury J.-M."/>
            <person name="Noel B."/>
            <person name="Policriti A."/>
            <person name="Clepet C."/>
            <person name="Casagrande A."/>
            <person name="Choisne N."/>
            <person name="Aubourg S."/>
            <person name="Vitulo N."/>
            <person name="Jubin C."/>
            <person name="Vezzi A."/>
            <person name="Legeai F."/>
            <person name="Hugueney P."/>
            <person name="Dasilva C."/>
            <person name="Horner D."/>
            <person name="Mica E."/>
            <person name="Jublot D."/>
            <person name="Poulain J."/>
            <person name="Bruyere C."/>
            <person name="Billault A."/>
            <person name="Segurens B."/>
            <person name="Gouyvenoux M."/>
            <person name="Ugarte E."/>
            <person name="Cattonaro F."/>
            <person name="Anthouard V."/>
            <person name="Vico V."/>
            <person name="Del Fabbro C."/>
            <person name="Alaux M."/>
            <person name="Di Gaspero G."/>
            <person name="Dumas V."/>
            <person name="Felice N."/>
            <person name="Paillard S."/>
            <person name="Juman I."/>
            <person name="Moroldo M."/>
            <person name="Scalabrin S."/>
            <person name="Canaguier A."/>
            <person name="Le Clainche I."/>
            <person name="Malacrida G."/>
            <person name="Durand E."/>
            <person name="Pesole G."/>
            <person name="Laucou V."/>
            <person name="Chatelet P."/>
            <person name="Merdinoglu D."/>
            <person name="Delledonne M."/>
            <person name="Pezzotti M."/>
            <person name="Lecharny A."/>
            <person name="Scarpelli C."/>
            <person name="Artiguenave F."/>
            <person name="Pe M.E."/>
            <person name="Valle G."/>
            <person name="Morgante M."/>
            <person name="Caboche M."/>
            <person name="Adam-Blondon A.-F."/>
            <person name="Weissenbach J."/>
            <person name="Quetier F."/>
            <person name="Wincker P."/>
        </authorList>
    </citation>
    <scope>NUCLEOTIDE SEQUENCE [LARGE SCALE GENOMIC DNA]</scope>
    <source>
        <strain evidence="6">cv. Pinot noir / PN40024</strain>
    </source>
</reference>
<dbReference type="PaxDb" id="29760-VIT_12s0055g00560.t01"/>
<evidence type="ECO:0000313" key="6">
    <source>
        <dbReference type="Proteomes" id="UP000009183"/>
    </source>
</evidence>
<dbReference type="Pfam" id="PF23598">
    <property type="entry name" value="LRR_14"/>
    <property type="match status" value="1"/>
</dbReference>
<accession>D7ST99</accession>
<dbReference type="PANTHER" id="PTHR33463">
    <property type="entry name" value="NB-ARC DOMAIN-CONTAINING PROTEIN-RELATED"/>
    <property type="match status" value="1"/>
</dbReference>
<evidence type="ECO:0008006" key="7">
    <source>
        <dbReference type="Google" id="ProtNLM"/>
    </source>
</evidence>
<evidence type="ECO:0000256" key="1">
    <source>
        <dbReference type="ARBA" id="ARBA00022737"/>
    </source>
</evidence>
<dbReference type="eggNOG" id="KOG4658">
    <property type="taxonomic scope" value="Eukaryota"/>
</dbReference>
<name>D7ST99_VITVI</name>
<organism evidence="5 6">
    <name type="scientific">Vitis vinifera</name>
    <name type="common">Grape</name>
    <dbReference type="NCBI Taxonomy" id="29760"/>
    <lineage>
        <taxon>Eukaryota</taxon>
        <taxon>Viridiplantae</taxon>
        <taxon>Streptophyta</taxon>
        <taxon>Embryophyta</taxon>
        <taxon>Tracheophyta</taxon>
        <taxon>Spermatophyta</taxon>
        <taxon>Magnoliopsida</taxon>
        <taxon>eudicotyledons</taxon>
        <taxon>Gunneridae</taxon>
        <taxon>Pentapetalae</taxon>
        <taxon>rosids</taxon>
        <taxon>Vitales</taxon>
        <taxon>Vitaceae</taxon>
        <taxon>Viteae</taxon>
        <taxon>Vitis</taxon>
    </lineage>
</organism>
<evidence type="ECO:0000259" key="3">
    <source>
        <dbReference type="Pfam" id="PF23247"/>
    </source>
</evidence>